<organism evidence="2 3">
    <name type="scientific">Legionella bononiensis</name>
    <dbReference type="NCBI Taxonomy" id="2793102"/>
    <lineage>
        <taxon>Bacteria</taxon>
        <taxon>Pseudomonadati</taxon>
        <taxon>Pseudomonadota</taxon>
        <taxon>Gammaproteobacteria</taxon>
        <taxon>Legionellales</taxon>
        <taxon>Legionellaceae</taxon>
        <taxon>Legionella</taxon>
    </lineage>
</organism>
<dbReference type="RefSeq" id="WP_203113857.1">
    <property type="nucleotide sequence ID" value="NZ_JADWVN010000002.1"/>
</dbReference>
<accession>A0ABS1W6U4</accession>
<dbReference type="EMBL" id="JADWVN010000002">
    <property type="protein sequence ID" value="MBL7525072.1"/>
    <property type="molecule type" value="Genomic_DNA"/>
</dbReference>
<comment type="caution">
    <text evidence="2">The sequence shown here is derived from an EMBL/GenBank/DDBJ whole genome shotgun (WGS) entry which is preliminary data.</text>
</comment>
<feature type="transmembrane region" description="Helical" evidence="1">
    <location>
        <begin position="12"/>
        <end position="39"/>
    </location>
</feature>
<keyword evidence="3" id="KW-1185">Reference proteome</keyword>
<protein>
    <recommendedName>
        <fullName evidence="4">Transmembrane protein</fullName>
    </recommendedName>
</protein>
<evidence type="ECO:0008006" key="4">
    <source>
        <dbReference type="Google" id="ProtNLM"/>
    </source>
</evidence>
<reference evidence="2 3" key="1">
    <citation type="submission" date="2020-12" db="EMBL/GenBank/DDBJ databases">
        <title>WGS of Legionella: environmental sample.</title>
        <authorList>
            <person name="Cristino S."/>
            <person name="Girolamini L."/>
            <person name="Salaris S."/>
            <person name="Pascale M.R."/>
            <person name="Mazzotta M."/>
            <person name="Orsini M."/>
            <person name="Grottola A."/>
        </authorList>
    </citation>
    <scope>NUCLEOTIDE SEQUENCE [LARGE SCALE GENOMIC DNA]</scope>
    <source>
        <strain evidence="2 3">30cs62</strain>
    </source>
</reference>
<keyword evidence="1" id="KW-1133">Transmembrane helix</keyword>
<feature type="transmembrane region" description="Helical" evidence="1">
    <location>
        <begin position="45"/>
        <end position="67"/>
    </location>
</feature>
<sequence>MSHKKNRSLKFVQGLGYAALTGVSAVGTVVLATATVGLAMSVVGIPLAILTAAGTAGCAAGTVYFGYKTGHKFVRAFESDDNDHEHYVTNVEIKHVSEHFTESQNQVNEPQLKNQDDITGTSKPFFAPASKQSASNALVMDTVSTNILEDDTVAKVGI</sequence>
<evidence type="ECO:0000313" key="2">
    <source>
        <dbReference type="EMBL" id="MBL7525072.1"/>
    </source>
</evidence>
<proteinExistence type="predicted"/>
<name>A0ABS1W6U4_9GAMM</name>
<keyword evidence="1" id="KW-0812">Transmembrane</keyword>
<evidence type="ECO:0000313" key="3">
    <source>
        <dbReference type="Proteomes" id="UP000809910"/>
    </source>
</evidence>
<gene>
    <name evidence="2" type="ORF">I5282_00635</name>
</gene>
<keyword evidence="1" id="KW-0472">Membrane</keyword>
<dbReference type="Proteomes" id="UP000809910">
    <property type="component" value="Unassembled WGS sequence"/>
</dbReference>
<evidence type="ECO:0000256" key="1">
    <source>
        <dbReference type="SAM" id="Phobius"/>
    </source>
</evidence>